<sequence length="138" mass="15881">MQDMTVDKVWLTDTAVWIHTTDGKEACEKFADYQRLKFATPEQRTNFTVDKFGIRWEELDEDLSFEGFFHEKKSSPLYDLFTAHPELNAAAIARRLGISQSLFAQYVSGTKKPSKQRLSDIVETIRMIGRELSEISIA</sequence>
<dbReference type="EMBL" id="JAQPYX010000035">
    <property type="protein sequence ID" value="MDC7148631.1"/>
    <property type="molecule type" value="Genomic_DNA"/>
</dbReference>
<dbReference type="InterPro" id="IPR018841">
    <property type="entry name" value="DUF2442"/>
</dbReference>
<dbReference type="RefSeq" id="WP_195486386.1">
    <property type="nucleotide sequence ID" value="NZ_CAKWFF010000136.1"/>
</dbReference>
<comment type="caution">
    <text evidence="1">The sequence shown here is derived from an EMBL/GenBank/DDBJ whole genome shotgun (WGS) entry which is preliminary data.</text>
</comment>
<evidence type="ECO:0000313" key="2">
    <source>
        <dbReference type="Proteomes" id="UP001213646"/>
    </source>
</evidence>
<dbReference type="InterPro" id="IPR010982">
    <property type="entry name" value="Lambda_DNA-bd_dom_sf"/>
</dbReference>
<name>A0AAW6I1D2_9BACT</name>
<accession>A0AAW6I1D2</accession>
<dbReference type="CDD" id="cd00093">
    <property type="entry name" value="HTH_XRE"/>
    <property type="match status" value="1"/>
</dbReference>
<dbReference type="InterPro" id="IPR001387">
    <property type="entry name" value="Cro/C1-type_HTH"/>
</dbReference>
<dbReference type="Gene3D" id="3.30.2020.40">
    <property type="entry name" value="Uncharacterised protein PF10387, DUF2442"/>
    <property type="match status" value="1"/>
</dbReference>
<reference evidence="1" key="1">
    <citation type="submission" date="2023-01" db="EMBL/GenBank/DDBJ databases">
        <title>Exploring GABA producing Bacteroides strains toward improving mental health.</title>
        <authorList>
            <person name="Yousuf B."/>
            <person name="Bouhlel N.E."/>
            <person name="Mottawea W."/>
            <person name="Hammami R."/>
        </authorList>
    </citation>
    <scope>NUCLEOTIDE SEQUENCE</scope>
    <source>
        <strain evidence="1">UO.H1047</strain>
    </source>
</reference>
<proteinExistence type="predicted"/>
<dbReference type="Pfam" id="PF10387">
    <property type="entry name" value="DUF2442"/>
    <property type="match status" value="1"/>
</dbReference>
<dbReference type="AlphaFoldDB" id="A0AAW6I1D2"/>
<gene>
    <name evidence="1" type="ORF">PQG89_04200</name>
</gene>
<dbReference type="SUPFAM" id="SSF47413">
    <property type="entry name" value="lambda repressor-like DNA-binding domains"/>
    <property type="match status" value="1"/>
</dbReference>
<protein>
    <submittedName>
        <fullName evidence="1">DUF2442 domain-containing protein</fullName>
    </submittedName>
</protein>
<organism evidence="1 2">
    <name type="scientific">Parabacteroides johnsonii</name>
    <dbReference type="NCBI Taxonomy" id="387661"/>
    <lineage>
        <taxon>Bacteria</taxon>
        <taxon>Pseudomonadati</taxon>
        <taxon>Bacteroidota</taxon>
        <taxon>Bacteroidia</taxon>
        <taxon>Bacteroidales</taxon>
        <taxon>Tannerellaceae</taxon>
        <taxon>Parabacteroides</taxon>
    </lineage>
</organism>
<dbReference type="Proteomes" id="UP001213646">
    <property type="component" value="Unassembled WGS sequence"/>
</dbReference>
<dbReference type="GO" id="GO:0003677">
    <property type="term" value="F:DNA binding"/>
    <property type="evidence" value="ECO:0007669"/>
    <property type="project" value="InterPro"/>
</dbReference>
<evidence type="ECO:0000313" key="1">
    <source>
        <dbReference type="EMBL" id="MDC7148631.1"/>
    </source>
</evidence>